<dbReference type="EMBL" id="JBHPBY010000234">
    <property type="protein sequence ID" value="MFC1851857.1"/>
    <property type="molecule type" value="Genomic_DNA"/>
</dbReference>
<evidence type="ECO:0000313" key="4">
    <source>
        <dbReference type="Proteomes" id="UP001594351"/>
    </source>
</evidence>
<reference evidence="3 4" key="1">
    <citation type="submission" date="2024-09" db="EMBL/GenBank/DDBJ databases">
        <title>Laminarin stimulates single cell rates of sulfate reduction while oxygen inhibits transcriptomic activity in coastal marine sediment.</title>
        <authorList>
            <person name="Lindsay M."/>
            <person name="Orcutt B."/>
            <person name="Emerson D."/>
            <person name="Stepanauskas R."/>
            <person name="D'Angelo T."/>
        </authorList>
    </citation>
    <scope>NUCLEOTIDE SEQUENCE [LARGE SCALE GENOMIC DNA]</scope>
    <source>
        <strain evidence="3">SAG AM-311-K15</strain>
    </source>
</reference>
<keyword evidence="1" id="KW-0812">Transmembrane</keyword>
<keyword evidence="1" id="KW-1133">Transmembrane helix</keyword>
<dbReference type="PROSITE" id="PS51782">
    <property type="entry name" value="LYSM"/>
    <property type="match status" value="1"/>
</dbReference>
<sequence>MMESTTSCPVCGLENSTSRHTQCPFCQTERTQDRNPELLIIEPDNGSRKIYTLFAAVLALALLVVIILMISLWHNTRLTRLESRVLDQKLSNQENILSLDTRLEQLAENQMHMLQNTMNLAEVVFMNRLQKKKGLVTKEHGRNSLHKPVISESSLTYKQFWTYDADDKDTLWGLAQKFYGSGKYYPVLLEHNPHLGIFDVGGGDRLKVLNNKDLAPQIYKTVVEKDGPALYWSYPIQEGDTRQSIAEKFYKSAAMAYRIRQLNPGASIQPGEKIKIQLE</sequence>
<protein>
    <recommendedName>
        <fullName evidence="2">LysM domain-containing protein</fullName>
    </recommendedName>
</protein>
<proteinExistence type="predicted"/>
<dbReference type="InterPro" id="IPR036779">
    <property type="entry name" value="LysM_dom_sf"/>
</dbReference>
<accession>A0ABV6Z084</accession>
<comment type="caution">
    <text evidence="3">The sequence shown here is derived from an EMBL/GenBank/DDBJ whole genome shotgun (WGS) entry which is preliminary data.</text>
</comment>
<gene>
    <name evidence="3" type="ORF">ACFL27_16825</name>
</gene>
<keyword evidence="4" id="KW-1185">Reference proteome</keyword>
<feature type="transmembrane region" description="Helical" evidence="1">
    <location>
        <begin position="50"/>
        <end position="73"/>
    </location>
</feature>
<dbReference type="InterPro" id="IPR018392">
    <property type="entry name" value="LysM"/>
</dbReference>
<evidence type="ECO:0000313" key="3">
    <source>
        <dbReference type="EMBL" id="MFC1851857.1"/>
    </source>
</evidence>
<feature type="domain" description="LysM" evidence="2">
    <location>
        <begin position="232"/>
        <end position="276"/>
    </location>
</feature>
<dbReference type="Gene3D" id="3.10.350.10">
    <property type="entry name" value="LysM domain"/>
    <property type="match status" value="1"/>
</dbReference>
<name>A0ABV6Z084_UNCC1</name>
<dbReference type="Proteomes" id="UP001594351">
    <property type="component" value="Unassembled WGS sequence"/>
</dbReference>
<keyword evidence="1" id="KW-0472">Membrane</keyword>
<evidence type="ECO:0000259" key="2">
    <source>
        <dbReference type="PROSITE" id="PS51782"/>
    </source>
</evidence>
<organism evidence="3 4">
    <name type="scientific">candidate division CSSED10-310 bacterium</name>
    <dbReference type="NCBI Taxonomy" id="2855610"/>
    <lineage>
        <taxon>Bacteria</taxon>
        <taxon>Bacteria division CSSED10-310</taxon>
    </lineage>
</organism>
<dbReference type="CDD" id="cd00118">
    <property type="entry name" value="LysM"/>
    <property type="match status" value="1"/>
</dbReference>
<evidence type="ECO:0000256" key="1">
    <source>
        <dbReference type="SAM" id="Phobius"/>
    </source>
</evidence>